<dbReference type="InterPro" id="IPR005771">
    <property type="entry name" value="GalU_uridylyltTrfase_bac/arc"/>
</dbReference>
<dbReference type="InterPro" id="IPR029044">
    <property type="entry name" value="Nucleotide-diphossugar_trans"/>
</dbReference>
<dbReference type="EMBL" id="FQWX01000048">
    <property type="protein sequence ID" value="SHH43135.1"/>
    <property type="molecule type" value="Genomic_DNA"/>
</dbReference>
<evidence type="ECO:0000256" key="1">
    <source>
        <dbReference type="ARBA" id="ARBA00022679"/>
    </source>
</evidence>
<dbReference type="SUPFAM" id="SSF53448">
    <property type="entry name" value="Nucleotide-diphospho-sugar transferases"/>
    <property type="match status" value="1"/>
</dbReference>
<evidence type="ECO:0000256" key="2">
    <source>
        <dbReference type="ARBA" id="ARBA00022695"/>
    </source>
</evidence>
<dbReference type="RefSeq" id="WP_073127587.1">
    <property type="nucleotide sequence ID" value="NZ_BAABCH010000072.1"/>
</dbReference>
<dbReference type="PANTHER" id="PTHR43197:SF1">
    <property type="entry name" value="UTP--GLUCOSE-1-PHOSPHATE URIDYLYLTRANSFERASE"/>
    <property type="match status" value="1"/>
</dbReference>
<keyword evidence="2 3" id="KW-0548">Nucleotidyltransferase</keyword>
<reference evidence="4" key="1">
    <citation type="submission" date="2016-11" db="EMBL/GenBank/DDBJ databases">
        <authorList>
            <person name="Varghese N."/>
            <person name="Submissions S."/>
        </authorList>
    </citation>
    <scope>NUCLEOTIDE SEQUENCE [LARGE SCALE GENOMIC DNA]</scope>
    <source>
        <strain evidence="4">DSM 2635</strain>
    </source>
</reference>
<sequence>MKTSINIVSFMVKGYEIDYIINQGIFYILAETKHGKGGEIHLTDALKELALKEDMYAYDFIGKSYDVGNKQGFLESIVEIALRRSDLRYEFLQYLVRVLQKEVGSVREVVCFEEN</sequence>
<dbReference type="Gene3D" id="3.90.550.10">
    <property type="entry name" value="Spore Coat Polysaccharide Biosynthesis Protein SpsA, Chain A"/>
    <property type="match status" value="1"/>
</dbReference>
<evidence type="ECO:0000313" key="3">
    <source>
        <dbReference type="EMBL" id="SHH43135.1"/>
    </source>
</evidence>
<organism evidence="3 4">
    <name type="scientific">Asaccharospora irregularis DSM 2635</name>
    <dbReference type="NCBI Taxonomy" id="1121321"/>
    <lineage>
        <taxon>Bacteria</taxon>
        <taxon>Bacillati</taxon>
        <taxon>Bacillota</taxon>
        <taxon>Clostridia</taxon>
        <taxon>Peptostreptococcales</taxon>
        <taxon>Peptostreptococcaceae</taxon>
        <taxon>Asaccharospora</taxon>
    </lineage>
</organism>
<keyword evidence="1 3" id="KW-0808">Transferase</keyword>
<accession>A0A1M5SXG2</accession>
<dbReference type="STRING" id="1121321.SAMN04488530_14812"/>
<dbReference type="PANTHER" id="PTHR43197">
    <property type="entry name" value="UTP--GLUCOSE-1-PHOSPHATE URIDYLYLTRANSFERASE"/>
    <property type="match status" value="1"/>
</dbReference>
<evidence type="ECO:0000313" key="4">
    <source>
        <dbReference type="Proteomes" id="UP000243255"/>
    </source>
</evidence>
<protein>
    <submittedName>
        <fullName evidence="3">UTP--glucose-1-phosphate uridylyltransferase</fullName>
    </submittedName>
</protein>
<gene>
    <name evidence="3" type="ORF">SAMN04488530_14812</name>
</gene>
<dbReference type="AlphaFoldDB" id="A0A1M5SXG2"/>
<dbReference type="GO" id="GO:0003983">
    <property type="term" value="F:UTP:glucose-1-phosphate uridylyltransferase activity"/>
    <property type="evidence" value="ECO:0007669"/>
    <property type="project" value="InterPro"/>
</dbReference>
<dbReference type="Proteomes" id="UP000243255">
    <property type="component" value="Unassembled WGS sequence"/>
</dbReference>
<dbReference type="GO" id="GO:0006011">
    <property type="term" value="P:UDP-alpha-D-glucose metabolic process"/>
    <property type="evidence" value="ECO:0007669"/>
    <property type="project" value="InterPro"/>
</dbReference>
<proteinExistence type="predicted"/>
<keyword evidence="4" id="KW-1185">Reference proteome</keyword>
<name>A0A1M5SXG2_9FIRM</name>